<dbReference type="InterPro" id="IPR050736">
    <property type="entry name" value="Sensor_HK_Regulatory"/>
</dbReference>
<dbReference type="InterPro" id="IPR000700">
    <property type="entry name" value="PAS-assoc_C"/>
</dbReference>
<dbReference type="InterPro" id="IPR003661">
    <property type="entry name" value="HisK_dim/P_dom"/>
</dbReference>
<proteinExistence type="predicted"/>
<evidence type="ECO:0000256" key="2">
    <source>
        <dbReference type="ARBA" id="ARBA00012438"/>
    </source>
</evidence>
<dbReference type="RefSeq" id="WP_006100671.1">
    <property type="nucleotide sequence ID" value="NZ_DS989847.1"/>
</dbReference>
<dbReference type="STRING" id="118168.MC7420_5617"/>
<dbReference type="SMART" id="SM00388">
    <property type="entry name" value="HisKA"/>
    <property type="match status" value="1"/>
</dbReference>
<evidence type="ECO:0000313" key="11">
    <source>
        <dbReference type="EMBL" id="EDX76183.1"/>
    </source>
</evidence>
<organism evidence="11 12">
    <name type="scientific">Coleofasciculus chthonoplastes PCC 7420</name>
    <dbReference type="NCBI Taxonomy" id="118168"/>
    <lineage>
        <taxon>Bacteria</taxon>
        <taxon>Bacillati</taxon>
        <taxon>Cyanobacteriota</taxon>
        <taxon>Cyanophyceae</taxon>
        <taxon>Coleofasciculales</taxon>
        <taxon>Coleofasciculaceae</taxon>
        <taxon>Coleofasciculus</taxon>
    </lineage>
</organism>
<dbReference type="InterPro" id="IPR004358">
    <property type="entry name" value="Sig_transdc_His_kin-like_C"/>
</dbReference>
<dbReference type="InterPro" id="IPR005467">
    <property type="entry name" value="His_kinase_dom"/>
</dbReference>
<dbReference type="Pfam" id="PF02518">
    <property type="entry name" value="HATPase_c"/>
    <property type="match status" value="1"/>
</dbReference>
<dbReference type="EC" id="2.7.13.3" evidence="2"/>
<dbReference type="PANTHER" id="PTHR43711:SF26">
    <property type="entry name" value="SENSOR HISTIDINE KINASE RCSC"/>
    <property type="match status" value="1"/>
</dbReference>
<accession>B4VPQ1</accession>
<dbReference type="CDD" id="cd00075">
    <property type="entry name" value="HATPase"/>
    <property type="match status" value="1"/>
</dbReference>
<evidence type="ECO:0000256" key="7">
    <source>
        <dbReference type="SAM" id="Coils"/>
    </source>
</evidence>
<dbReference type="OrthoDB" id="459598at2"/>
<reference evidence="11 12" key="1">
    <citation type="submission" date="2008-07" db="EMBL/GenBank/DDBJ databases">
        <authorList>
            <person name="Tandeau de Marsac N."/>
            <person name="Ferriera S."/>
            <person name="Johnson J."/>
            <person name="Kravitz S."/>
            <person name="Beeson K."/>
            <person name="Sutton G."/>
            <person name="Rogers Y.-H."/>
            <person name="Friedman R."/>
            <person name="Frazier M."/>
            <person name="Venter J.C."/>
        </authorList>
    </citation>
    <scope>NUCLEOTIDE SEQUENCE [LARGE SCALE GENOMIC DNA]</scope>
    <source>
        <strain evidence="11 12">PCC 7420</strain>
    </source>
</reference>
<evidence type="ECO:0000256" key="5">
    <source>
        <dbReference type="ARBA" id="ARBA00022777"/>
    </source>
</evidence>
<keyword evidence="12" id="KW-1185">Reference proteome</keyword>
<dbReference type="InterPro" id="IPR013767">
    <property type="entry name" value="PAS_fold"/>
</dbReference>
<evidence type="ECO:0000256" key="6">
    <source>
        <dbReference type="ARBA" id="ARBA00023012"/>
    </source>
</evidence>
<dbReference type="NCBIfam" id="TIGR00229">
    <property type="entry name" value="sensory_box"/>
    <property type="match status" value="1"/>
</dbReference>
<keyword evidence="5" id="KW-0418">Kinase</keyword>
<keyword evidence="6" id="KW-0902">Two-component regulatory system</keyword>
<dbReference type="Gene3D" id="3.30.565.10">
    <property type="entry name" value="Histidine kinase-like ATPase, C-terminal domain"/>
    <property type="match status" value="1"/>
</dbReference>
<dbReference type="eggNOG" id="COG2205">
    <property type="taxonomic scope" value="Bacteria"/>
</dbReference>
<dbReference type="InterPro" id="IPR036890">
    <property type="entry name" value="HATPase_C_sf"/>
</dbReference>
<feature type="domain" description="PAC" evidence="10">
    <location>
        <begin position="138"/>
        <end position="190"/>
    </location>
</feature>
<feature type="domain" description="Histidine kinase" evidence="8">
    <location>
        <begin position="207"/>
        <end position="423"/>
    </location>
</feature>
<dbReference type="PROSITE" id="PS50109">
    <property type="entry name" value="HIS_KIN"/>
    <property type="match status" value="1"/>
</dbReference>
<dbReference type="Proteomes" id="UP000003835">
    <property type="component" value="Unassembled WGS sequence"/>
</dbReference>
<name>B4VPQ1_9CYAN</name>
<dbReference type="Pfam" id="PF00512">
    <property type="entry name" value="HisKA"/>
    <property type="match status" value="1"/>
</dbReference>
<dbReference type="Pfam" id="PF00989">
    <property type="entry name" value="PAS"/>
    <property type="match status" value="1"/>
</dbReference>
<dbReference type="AlphaFoldDB" id="B4VPQ1"/>
<keyword evidence="3" id="KW-0597">Phosphoprotein</keyword>
<dbReference type="FunFam" id="3.30.565.10:FF:000006">
    <property type="entry name" value="Sensor histidine kinase WalK"/>
    <property type="match status" value="1"/>
</dbReference>
<keyword evidence="4" id="KW-0808">Transferase</keyword>
<evidence type="ECO:0000313" key="12">
    <source>
        <dbReference type="Proteomes" id="UP000003835"/>
    </source>
</evidence>
<dbReference type="PROSITE" id="PS50112">
    <property type="entry name" value="PAS"/>
    <property type="match status" value="1"/>
</dbReference>
<evidence type="ECO:0000259" key="8">
    <source>
        <dbReference type="PROSITE" id="PS50109"/>
    </source>
</evidence>
<dbReference type="PRINTS" id="PR00344">
    <property type="entry name" value="BCTRLSENSOR"/>
</dbReference>
<feature type="coiled-coil region" evidence="7">
    <location>
        <begin position="23"/>
        <end position="64"/>
    </location>
</feature>
<gene>
    <name evidence="11" type="ORF">MC7420_5617</name>
</gene>
<dbReference type="PANTHER" id="PTHR43711">
    <property type="entry name" value="TWO-COMPONENT HISTIDINE KINASE"/>
    <property type="match status" value="1"/>
</dbReference>
<evidence type="ECO:0000259" key="9">
    <source>
        <dbReference type="PROSITE" id="PS50112"/>
    </source>
</evidence>
<dbReference type="SMART" id="SM00387">
    <property type="entry name" value="HATPase_c"/>
    <property type="match status" value="1"/>
</dbReference>
<dbReference type="SMART" id="SM00091">
    <property type="entry name" value="PAS"/>
    <property type="match status" value="1"/>
</dbReference>
<dbReference type="Gene3D" id="3.30.450.20">
    <property type="entry name" value="PAS domain"/>
    <property type="match status" value="1"/>
</dbReference>
<dbReference type="SUPFAM" id="SSF47384">
    <property type="entry name" value="Homodimeric domain of signal transducing histidine kinase"/>
    <property type="match status" value="1"/>
</dbReference>
<dbReference type="CDD" id="cd00082">
    <property type="entry name" value="HisKA"/>
    <property type="match status" value="1"/>
</dbReference>
<dbReference type="InterPro" id="IPR035965">
    <property type="entry name" value="PAS-like_dom_sf"/>
</dbReference>
<dbReference type="PROSITE" id="PS50113">
    <property type="entry name" value="PAC"/>
    <property type="match status" value="1"/>
</dbReference>
<keyword evidence="7" id="KW-0175">Coiled coil</keyword>
<dbReference type="GO" id="GO:0006355">
    <property type="term" value="P:regulation of DNA-templated transcription"/>
    <property type="evidence" value="ECO:0007669"/>
    <property type="project" value="InterPro"/>
</dbReference>
<evidence type="ECO:0000256" key="4">
    <source>
        <dbReference type="ARBA" id="ARBA00022679"/>
    </source>
</evidence>
<dbReference type="GO" id="GO:0000155">
    <property type="term" value="F:phosphorelay sensor kinase activity"/>
    <property type="evidence" value="ECO:0007669"/>
    <property type="project" value="InterPro"/>
</dbReference>
<evidence type="ECO:0000256" key="3">
    <source>
        <dbReference type="ARBA" id="ARBA00022553"/>
    </source>
</evidence>
<evidence type="ECO:0000256" key="1">
    <source>
        <dbReference type="ARBA" id="ARBA00000085"/>
    </source>
</evidence>
<dbReference type="SUPFAM" id="SSF55874">
    <property type="entry name" value="ATPase domain of HSP90 chaperone/DNA topoisomerase II/histidine kinase"/>
    <property type="match status" value="1"/>
</dbReference>
<dbReference type="HOGENOM" id="CLU_000445_89_2_3"/>
<comment type="catalytic activity">
    <reaction evidence="1">
        <text>ATP + protein L-histidine = ADP + protein N-phospho-L-histidine.</text>
        <dbReference type="EC" id="2.7.13.3"/>
    </reaction>
</comment>
<dbReference type="SUPFAM" id="SSF55785">
    <property type="entry name" value="PYP-like sensor domain (PAS domain)"/>
    <property type="match status" value="1"/>
</dbReference>
<dbReference type="Gene3D" id="1.10.287.130">
    <property type="match status" value="1"/>
</dbReference>
<dbReference type="InterPro" id="IPR000014">
    <property type="entry name" value="PAS"/>
</dbReference>
<feature type="domain" description="PAS" evidence="9">
    <location>
        <begin position="57"/>
        <end position="127"/>
    </location>
</feature>
<sequence>MTQAQSEADISPDECSIQLAETVTELSTTLEELQAAVEEIQERNQEISAAHQATENERRKYQELFEFAPDGYFITDASGTIQDANQAAATLLNIEKRRLIGKPLAVFIADTSKRTFLSQLNQLTHLSSPDFPTTLLYRDWEIFIKPRQSEPFPAEISISAILNPQSEIVGLRWLIRDMTYRHQAESLRRELEAEKEFSELKSRFIQTVSHEFRTPLNMIYVSAQLLARSHDGLTEEKCNQLLQRTDKAVRRITKILDDVLVFSKASADKLELNPTLLDLEQFCQTLVEDYQVIAGSSKTLQFNAPGTKHSVCLDEKLLYQILGNLLSNAINYSQPNSTITLTLTYPDHTVCFQIQDQGIGIPREDIPRLFDPFHRARNVSNLPGTGLGLSIVKKAIEIHGGTINVHSEVGIGTTFTVTLPLDL</sequence>
<evidence type="ECO:0000259" key="10">
    <source>
        <dbReference type="PROSITE" id="PS50113"/>
    </source>
</evidence>
<protein>
    <recommendedName>
        <fullName evidence="2">histidine kinase</fullName>
        <ecNumber evidence="2">2.7.13.3</ecNumber>
    </recommendedName>
</protein>
<dbReference type="InterPro" id="IPR003594">
    <property type="entry name" value="HATPase_dom"/>
</dbReference>
<dbReference type="InterPro" id="IPR036097">
    <property type="entry name" value="HisK_dim/P_sf"/>
</dbReference>
<dbReference type="CDD" id="cd00130">
    <property type="entry name" value="PAS"/>
    <property type="match status" value="1"/>
</dbReference>
<dbReference type="EMBL" id="DS989847">
    <property type="protein sequence ID" value="EDX76183.1"/>
    <property type="molecule type" value="Genomic_DNA"/>
</dbReference>